<accession>A0A915YGI9</accession>
<evidence type="ECO:0000313" key="3">
    <source>
        <dbReference type="Proteomes" id="UP001060919"/>
    </source>
</evidence>
<name>A0A915YGI9_9BACT</name>
<feature type="domain" description="PKD" evidence="1">
    <location>
        <begin position="301"/>
        <end position="345"/>
    </location>
</feature>
<dbReference type="InterPro" id="IPR026444">
    <property type="entry name" value="Secre_tail"/>
</dbReference>
<gene>
    <name evidence="2" type="ORF">AsAng_0033090</name>
</gene>
<dbReference type="CDD" id="cd00146">
    <property type="entry name" value="PKD"/>
    <property type="match status" value="1"/>
</dbReference>
<dbReference type="Gene3D" id="2.60.40.10">
    <property type="entry name" value="Immunoglobulins"/>
    <property type="match status" value="1"/>
</dbReference>
<dbReference type="InterPro" id="IPR035986">
    <property type="entry name" value="PKD_dom_sf"/>
</dbReference>
<dbReference type="SUPFAM" id="SSF52266">
    <property type="entry name" value="SGNH hydrolase"/>
    <property type="match status" value="1"/>
</dbReference>
<proteinExistence type="predicted"/>
<evidence type="ECO:0000259" key="1">
    <source>
        <dbReference type="PROSITE" id="PS50093"/>
    </source>
</evidence>
<dbReference type="CDD" id="cd00229">
    <property type="entry name" value="SGNH_hydrolase"/>
    <property type="match status" value="1"/>
</dbReference>
<dbReference type="Proteomes" id="UP001060919">
    <property type="component" value="Chromosome"/>
</dbReference>
<dbReference type="SUPFAM" id="SSF49299">
    <property type="entry name" value="PKD domain"/>
    <property type="match status" value="1"/>
</dbReference>
<protein>
    <submittedName>
        <fullName evidence="2">T9SS type A sorting domain-containing protein</fullName>
    </submittedName>
</protein>
<dbReference type="EMBL" id="AP026867">
    <property type="protein sequence ID" value="BDS12586.1"/>
    <property type="molecule type" value="Genomic_DNA"/>
</dbReference>
<dbReference type="InterPro" id="IPR036514">
    <property type="entry name" value="SGNH_hydro_sf"/>
</dbReference>
<dbReference type="GO" id="GO:0016788">
    <property type="term" value="F:hydrolase activity, acting on ester bonds"/>
    <property type="evidence" value="ECO:0007669"/>
    <property type="project" value="UniProtKB-ARBA"/>
</dbReference>
<dbReference type="Pfam" id="PF18962">
    <property type="entry name" value="Por_Secre_tail"/>
    <property type="match status" value="1"/>
</dbReference>
<dbReference type="PROSITE" id="PS50093">
    <property type="entry name" value="PKD"/>
    <property type="match status" value="1"/>
</dbReference>
<sequence>MLKKQVINQLKAEIDTMKTHLIYLFLFFASAFLQAQDTTKVLFIGNSITYFNNMPFTFEAIANSLGDTTAVTMYAPGGTGFLNHVGDANVYNHFRQEEWDYVVLQPGSGDSGGAAVGGTPVGTTVQRINILLDSIYVHSPCAKVLFYEISNGVTGNTTAALTNYNAIMDLIKSNVEYFSDSTALGFAPVGEAFRTAWNNNPNDLLWGSYGDIHPNAKGSYLAACVFYASIFQKPSTGTTISNTLTALEASSFQQLADTLVLNNLSDWRIGTYDQFTDFNYILTNNSVNFNNGSQNIDSLVWDFGDLTTSTDWNPTHNYLSIGSYPVTLTTYQNGCAQTISQTVVIGTLADHRIEREDDWNIYPNPTHNFLQLALKNKSDDFSFEVYNHTGQLVMKTKETRIDVSSLLSGIYILKIINTETLECSSKKWLKY</sequence>
<organism evidence="2 3">
    <name type="scientific">Aureispira anguillae</name>
    <dbReference type="NCBI Taxonomy" id="2864201"/>
    <lineage>
        <taxon>Bacteria</taxon>
        <taxon>Pseudomonadati</taxon>
        <taxon>Bacteroidota</taxon>
        <taxon>Saprospiria</taxon>
        <taxon>Saprospirales</taxon>
        <taxon>Saprospiraceae</taxon>
        <taxon>Aureispira</taxon>
    </lineage>
</organism>
<dbReference type="AlphaFoldDB" id="A0A915YGI9"/>
<dbReference type="Gene3D" id="3.40.50.1110">
    <property type="entry name" value="SGNH hydrolase"/>
    <property type="match status" value="1"/>
</dbReference>
<dbReference type="Pfam" id="PF18911">
    <property type="entry name" value="PKD_4"/>
    <property type="match status" value="1"/>
</dbReference>
<evidence type="ECO:0000313" key="2">
    <source>
        <dbReference type="EMBL" id="BDS12586.1"/>
    </source>
</evidence>
<reference evidence="2" key="1">
    <citation type="submission" date="2022-09" db="EMBL/GenBank/DDBJ databases">
        <title>Aureispira anguillicida sp. nov., isolated from Leptocephalus of Japanese eel Anguilla japonica.</title>
        <authorList>
            <person name="Yuasa K."/>
            <person name="Mekata T."/>
            <person name="Ikunari K."/>
        </authorList>
    </citation>
    <scope>NUCLEOTIDE SEQUENCE</scope>
    <source>
        <strain evidence="2">EL160426</strain>
    </source>
</reference>
<keyword evidence="3" id="KW-1185">Reference proteome</keyword>
<dbReference type="InterPro" id="IPR013783">
    <property type="entry name" value="Ig-like_fold"/>
</dbReference>
<dbReference type="NCBIfam" id="TIGR04183">
    <property type="entry name" value="Por_Secre_tail"/>
    <property type="match status" value="1"/>
</dbReference>
<dbReference type="InterPro" id="IPR000601">
    <property type="entry name" value="PKD_dom"/>
</dbReference>
<dbReference type="KEGG" id="aup:AsAng_0033090"/>